<protein>
    <submittedName>
        <fullName evidence="1">Uncharacterized protein</fullName>
    </submittedName>
</protein>
<keyword evidence="2" id="KW-1185">Reference proteome</keyword>
<evidence type="ECO:0000313" key="2">
    <source>
        <dbReference type="Proteomes" id="UP000291084"/>
    </source>
</evidence>
<sequence length="130" mass="13980">AHGKAILEKHSLNTYFGIKSGSHQFIWKFTSTHGSSSNMLNFINGFVMKGNGVTAPHKRNCIHFGFNVQNCLRCSSTPHNLKVHGLLGLAAASSELEEASSPAPSLFLDASSWFGKKGAPEVETHPATTV</sequence>
<proteinExistence type="predicted"/>
<name>A0A0S3SXL9_PHAAN</name>
<reference evidence="1 2" key="1">
    <citation type="journal article" date="2015" name="Sci. Rep.">
        <title>The power of single molecule real-time sequencing technology in the de novo assembly of a eukaryotic genome.</title>
        <authorList>
            <person name="Sakai H."/>
            <person name="Naito K."/>
            <person name="Ogiso-Tanaka E."/>
            <person name="Takahashi Y."/>
            <person name="Iseki K."/>
            <person name="Muto C."/>
            <person name="Satou K."/>
            <person name="Teruya K."/>
            <person name="Shiroma A."/>
            <person name="Shimoji M."/>
            <person name="Hirano T."/>
            <person name="Itoh T."/>
            <person name="Kaga A."/>
            <person name="Tomooka N."/>
        </authorList>
    </citation>
    <scope>NUCLEOTIDE SEQUENCE [LARGE SCALE GENOMIC DNA]</scope>
    <source>
        <strain evidence="2">cv. Shumari</strain>
    </source>
</reference>
<gene>
    <name evidence="1" type="primary">Vigan.09G111600</name>
    <name evidence="1" type="ORF">VIGAN_09111600</name>
</gene>
<dbReference type="AlphaFoldDB" id="A0A0S3SXL9"/>
<organism evidence="1 2">
    <name type="scientific">Vigna angularis var. angularis</name>
    <dbReference type="NCBI Taxonomy" id="157739"/>
    <lineage>
        <taxon>Eukaryota</taxon>
        <taxon>Viridiplantae</taxon>
        <taxon>Streptophyta</taxon>
        <taxon>Embryophyta</taxon>
        <taxon>Tracheophyta</taxon>
        <taxon>Spermatophyta</taxon>
        <taxon>Magnoliopsida</taxon>
        <taxon>eudicotyledons</taxon>
        <taxon>Gunneridae</taxon>
        <taxon>Pentapetalae</taxon>
        <taxon>rosids</taxon>
        <taxon>fabids</taxon>
        <taxon>Fabales</taxon>
        <taxon>Fabaceae</taxon>
        <taxon>Papilionoideae</taxon>
        <taxon>50 kb inversion clade</taxon>
        <taxon>NPAAA clade</taxon>
        <taxon>indigoferoid/millettioid clade</taxon>
        <taxon>Phaseoleae</taxon>
        <taxon>Vigna</taxon>
    </lineage>
</organism>
<feature type="non-terminal residue" evidence="1">
    <location>
        <position position="1"/>
    </location>
</feature>
<dbReference type="EMBL" id="AP015042">
    <property type="protein sequence ID" value="BAT97614.1"/>
    <property type="molecule type" value="Genomic_DNA"/>
</dbReference>
<evidence type="ECO:0000313" key="1">
    <source>
        <dbReference type="EMBL" id="BAT97614.1"/>
    </source>
</evidence>
<accession>A0A0S3SXL9</accession>
<dbReference type="Proteomes" id="UP000291084">
    <property type="component" value="Chromosome 9"/>
</dbReference>